<keyword evidence="3" id="KW-0732">Signal</keyword>
<evidence type="ECO:0000256" key="3">
    <source>
        <dbReference type="SAM" id="SignalP"/>
    </source>
</evidence>
<evidence type="ECO:0000256" key="2">
    <source>
        <dbReference type="SAM" id="Phobius"/>
    </source>
</evidence>
<feature type="compositionally biased region" description="Pro residues" evidence="1">
    <location>
        <begin position="133"/>
        <end position="147"/>
    </location>
</feature>
<feature type="signal peptide" evidence="3">
    <location>
        <begin position="1"/>
        <end position="17"/>
    </location>
</feature>
<keyword evidence="5" id="KW-1185">Reference proteome</keyword>
<comment type="caution">
    <text evidence="4">The sequence shown here is derived from an EMBL/GenBank/DDBJ whole genome shotgun (WGS) entry which is preliminary data.</text>
</comment>
<proteinExistence type="predicted"/>
<dbReference type="InParanoid" id="D3BRV5"/>
<dbReference type="EMBL" id="ADBJ01000050">
    <property type="protein sequence ID" value="EFA76137.1"/>
    <property type="molecule type" value="Genomic_DNA"/>
</dbReference>
<dbReference type="PANTHER" id="PTHR21016:SF25">
    <property type="entry name" value="TM2 DOMAIN-CONTAINING PROTEIN DDB_G0277895-RELATED"/>
    <property type="match status" value="1"/>
</dbReference>
<feature type="compositionally biased region" description="Pro residues" evidence="1">
    <location>
        <begin position="107"/>
        <end position="120"/>
    </location>
</feature>
<dbReference type="InterPro" id="IPR050932">
    <property type="entry name" value="TM2D1-3-like"/>
</dbReference>
<feature type="compositionally biased region" description="Low complexity" evidence="1">
    <location>
        <begin position="97"/>
        <end position="106"/>
    </location>
</feature>
<keyword evidence="2" id="KW-0472">Membrane</keyword>
<dbReference type="PANTHER" id="PTHR21016">
    <property type="entry name" value="BETA-AMYLOID BINDING PROTEIN-RELATED"/>
    <property type="match status" value="1"/>
</dbReference>
<feature type="transmembrane region" description="Helical" evidence="2">
    <location>
        <begin position="37"/>
        <end position="58"/>
    </location>
</feature>
<dbReference type="AlphaFoldDB" id="D3BRV5"/>
<dbReference type="RefSeq" id="XP_020428271.1">
    <property type="nucleotide sequence ID" value="XM_020581484.1"/>
</dbReference>
<sequence length="147" mass="16328">MSLFVNMLICMSKIANSLQLPKLTFSILCFTDRTCSGIIYLFTFGIFGIGWLIDICLIPGMVEHENTKHCHETTTSVVVVQQPAQPVMYQQPPPGAPYQQPYGQPYPGQPYPGQPYPGQPYAPQQAYPGQDPNQPPMMYPPTAPPPQ</sequence>
<keyword evidence="2" id="KW-1133">Transmembrane helix</keyword>
<evidence type="ECO:0000256" key="1">
    <source>
        <dbReference type="SAM" id="MobiDB-lite"/>
    </source>
</evidence>
<feature type="compositionally biased region" description="Low complexity" evidence="1">
    <location>
        <begin position="121"/>
        <end position="132"/>
    </location>
</feature>
<protein>
    <submittedName>
        <fullName evidence="4">TM2 domain containing protein</fullName>
    </submittedName>
</protein>
<organism evidence="4 5">
    <name type="scientific">Heterostelium pallidum (strain ATCC 26659 / Pp 5 / PN500)</name>
    <name type="common">Cellular slime mold</name>
    <name type="synonym">Polysphondylium pallidum</name>
    <dbReference type="NCBI Taxonomy" id="670386"/>
    <lineage>
        <taxon>Eukaryota</taxon>
        <taxon>Amoebozoa</taxon>
        <taxon>Evosea</taxon>
        <taxon>Eumycetozoa</taxon>
        <taxon>Dictyostelia</taxon>
        <taxon>Acytosteliales</taxon>
        <taxon>Acytosteliaceae</taxon>
        <taxon>Heterostelium</taxon>
    </lineage>
</organism>
<evidence type="ECO:0000313" key="4">
    <source>
        <dbReference type="EMBL" id="EFA76137.1"/>
    </source>
</evidence>
<accession>D3BRV5</accession>
<evidence type="ECO:0000313" key="5">
    <source>
        <dbReference type="Proteomes" id="UP000001396"/>
    </source>
</evidence>
<name>D3BRV5_HETP5</name>
<feature type="chain" id="PRO_5003041987" evidence="3">
    <location>
        <begin position="18"/>
        <end position="147"/>
    </location>
</feature>
<keyword evidence="2" id="KW-0812">Transmembrane</keyword>
<reference evidence="4 5" key="1">
    <citation type="journal article" date="2011" name="Genome Res.">
        <title>Phylogeny-wide analysis of social amoeba genomes highlights ancient origins for complex intercellular communication.</title>
        <authorList>
            <person name="Heidel A.J."/>
            <person name="Lawal H.M."/>
            <person name="Felder M."/>
            <person name="Schilde C."/>
            <person name="Helps N.R."/>
            <person name="Tunggal B."/>
            <person name="Rivero F."/>
            <person name="John U."/>
            <person name="Schleicher M."/>
            <person name="Eichinger L."/>
            <person name="Platzer M."/>
            <person name="Noegel A.A."/>
            <person name="Schaap P."/>
            <person name="Gloeckner G."/>
        </authorList>
    </citation>
    <scope>NUCLEOTIDE SEQUENCE [LARGE SCALE GENOMIC DNA]</scope>
    <source>
        <strain evidence="5">ATCC 26659 / Pp 5 / PN500</strain>
    </source>
</reference>
<gene>
    <name evidence="4" type="ORF">PPL_10718</name>
</gene>
<dbReference type="Proteomes" id="UP000001396">
    <property type="component" value="Unassembled WGS sequence"/>
</dbReference>
<feature type="region of interest" description="Disordered" evidence="1">
    <location>
        <begin position="88"/>
        <end position="147"/>
    </location>
</feature>
<dbReference type="GeneID" id="31366187"/>
<dbReference type="STRING" id="670386.D3BRV5"/>